<dbReference type="AlphaFoldDB" id="A0A1F5ZZ08"/>
<protein>
    <submittedName>
        <fullName evidence="1">Uncharacterized protein</fullName>
    </submittedName>
</protein>
<dbReference type="STRING" id="1798383.A3D78_03215"/>
<dbReference type="Proteomes" id="UP000176253">
    <property type="component" value="Unassembled WGS sequence"/>
</dbReference>
<comment type="caution">
    <text evidence="1">The sequence shown here is derived from an EMBL/GenBank/DDBJ whole genome shotgun (WGS) entry which is preliminary data.</text>
</comment>
<gene>
    <name evidence="1" type="ORF">A3D78_03215</name>
</gene>
<organism evidence="1 2">
    <name type="scientific">Candidatus Gottesmanbacteria bacterium RIFCSPHIGHO2_02_FULL_39_14</name>
    <dbReference type="NCBI Taxonomy" id="1798383"/>
    <lineage>
        <taxon>Bacteria</taxon>
        <taxon>Candidatus Gottesmaniibacteriota</taxon>
    </lineage>
</organism>
<name>A0A1F5ZZ08_9BACT</name>
<sequence>MSRFIEKINQAAENRVDKMRAKIDTALNYIEEARAVDGRPIKVTDPESGHLPLLFQSVPVIRMREGQKGQFMGNIPLLVIGSPASREAELSVKGINMTKKRLKIRIGQRDLDRPYLWESGLLKLLFPYDEKKEVSVSLSKKREGEQLGLGLKLERDGISFFGLTINNDFRELFQPDGRLRSIETERKKIEVVQNQILSRIIKLEDYYNTRDVEKLRALFDRKPREVFFALWNTAKFYRGRNEFYPPEEEMQTAEKELLIRSLSIDIYDSGLSASIDSYTVVPVGHMMMVTIGPINVPEGADDDLDVLIKPKSDDEYPSRLNLRLEQKGRLLAASTWYAKLNPAGQFQTIQASADIFSKPDKLCRLIAMLILPLERNLDPDYIIKKKTWRS</sequence>
<accession>A0A1F5ZZ08</accession>
<proteinExistence type="predicted"/>
<evidence type="ECO:0000313" key="2">
    <source>
        <dbReference type="Proteomes" id="UP000176253"/>
    </source>
</evidence>
<reference evidence="1 2" key="1">
    <citation type="journal article" date="2016" name="Nat. Commun.">
        <title>Thousands of microbial genomes shed light on interconnected biogeochemical processes in an aquifer system.</title>
        <authorList>
            <person name="Anantharaman K."/>
            <person name="Brown C.T."/>
            <person name="Hug L.A."/>
            <person name="Sharon I."/>
            <person name="Castelle C.J."/>
            <person name="Probst A.J."/>
            <person name="Thomas B.C."/>
            <person name="Singh A."/>
            <person name="Wilkins M.J."/>
            <person name="Karaoz U."/>
            <person name="Brodie E.L."/>
            <person name="Williams K.H."/>
            <person name="Hubbard S.S."/>
            <person name="Banfield J.F."/>
        </authorList>
    </citation>
    <scope>NUCLEOTIDE SEQUENCE [LARGE SCALE GENOMIC DNA]</scope>
</reference>
<dbReference type="EMBL" id="MFJM01000043">
    <property type="protein sequence ID" value="OGG17277.1"/>
    <property type="molecule type" value="Genomic_DNA"/>
</dbReference>
<evidence type="ECO:0000313" key="1">
    <source>
        <dbReference type="EMBL" id="OGG17277.1"/>
    </source>
</evidence>